<accession>A0A1J1J7Q9</accession>
<dbReference type="EMBL" id="CVRI01000067">
    <property type="protein sequence ID" value="CRL06937.1"/>
    <property type="molecule type" value="Genomic_DNA"/>
</dbReference>
<name>A0A1J1J7Q9_9DIPT</name>
<proteinExistence type="predicted"/>
<gene>
    <name evidence="1" type="ORF">CLUMA_CG019532</name>
</gene>
<protein>
    <submittedName>
        <fullName evidence="1">CLUMA_CG019532, isoform A</fullName>
    </submittedName>
</protein>
<reference evidence="1 2" key="1">
    <citation type="submission" date="2015-04" db="EMBL/GenBank/DDBJ databases">
        <authorList>
            <person name="Syromyatnikov M.Y."/>
            <person name="Popov V.N."/>
        </authorList>
    </citation>
    <scope>NUCLEOTIDE SEQUENCE [LARGE SCALE GENOMIC DNA]</scope>
</reference>
<dbReference type="AlphaFoldDB" id="A0A1J1J7Q9"/>
<organism evidence="1 2">
    <name type="scientific">Clunio marinus</name>
    <dbReference type="NCBI Taxonomy" id="568069"/>
    <lineage>
        <taxon>Eukaryota</taxon>
        <taxon>Metazoa</taxon>
        <taxon>Ecdysozoa</taxon>
        <taxon>Arthropoda</taxon>
        <taxon>Hexapoda</taxon>
        <taxon>Insecta</taxon>
        <taxon>Pterygota</taxon>
        <taxon>Neoptera</taxon>
        <taxon>Endopterygota</taxon>
        <taxon>Diptera</taxon>
        <taxon>Nematocera</taxon>
        <taxon>Chironomoidea</taxon>
        <taxon>Chironomidae</taxon>
        <taxon>Clunio</taxon>
    </lineage>
</organism>
<evidence type="ECO:0000313" key="1">
    <source>
        <dbReference type="EMBL" id="CRL06937.1"/>
    </source>
</evidence>
<evidence type="ECO:0000313" key="2">
    <source>
        <dbReference type="Proteomes" id="UP000183832"/>
    </source>
</evidence>
<dbReference type="Proteomes" id="UP000183832">
    <property type="component" value="Unassembled WGS sequence"/>
</dbReference>
<sequence>MSMQIVSRLMAEGFHTFTDRNLENSRLKSSDKQCIR</sequence>
<keyword evidence="2" id="KW-1185">Reference proteome</keyword>